<dbReference type="EMBL" id="JACXAH010000029">
    <property type="protein sequence ID" value="MBD1373578.1"/>
    <property type="molecule type" value="Genomic_DNA"/>
</dbReference>
<keyword evidence="3" id="KW-1185">Reference proteome</keyword>
<keyword evidence="1" id="KW-0472">Membrane</keyword>
<dbReference type="Proteomes" id="UP000661691">
    <property type="component" value="Unassembled WGS sequence"/>
</dbReference>
<protein>
    <submittedName>
        <fullName evidence="2">Uncharacterized protein</fullName>
    </submittedName>
</protein>
<evidence type="ECO:0000313" key="3">
    <source>
        <dbReference type="Proteomes" id="UP000661691"/>
    </source>
</evidence>
<organism evidence="2 3">
    <name type="scientific">Polycladospora coralii</name>
    <dbReference type="NCBI Taxonomy" id="2771432"/>
    <lineage>
        <taxon>Bacteria</taxon>
        <taxon>Bacillati</taxon>
        <taxon>Bacillota</taxon>
        <taxon>Bacilli</taxon>
        <taxon>Bacillales</taxon>
        <taxon>Thermoactinomycetaceae</taxon>
        <taxon>Polycladospora</taxon>
    </lineage>
</organism>
<evidence type="ECO:0000256" key="1">
    <source>
        <dbReference type="SAM" id="Phobius"/>
    </source>
</evidence>
<feature type="transmembrane region" description="Helical" evidence="1">
    <location>
        <begin position="6"/>
        <end position="28"/>
    </location>
</feature>
<keyword evidence="1" id="KW-0812">Transmembrane</keyword>
<reference evidence="2" key="1">
    <citation type="submission" date="2020-09" db="EMBL/GenBank/DDBJ databases">
        <title>A novel bacterium of genus Hazenella, isolated from South China Sea.</title>
        <authorList>
            <person name="Huang H."/>
            <person name="Mo K."/>
            <person name="Hu Y."/>
        </authorList>
    </citation>
    <scope>NUCLEOTIDE SEQUENCE</scope>
    <source>
        <strain evidence="2">IB182357</strain>
    </source>
</reference>
<gene>
    <name evidence="2" type="ORF">IC620_14615</name>
</gene>
<dbReference type="RefSeq" id="WP_191141082.1">
    <property type="nucleotide sequence ID" value="NZ_JACXAG020000013.1"/>
</dbReference>
<sequence length="65" mass="7313">MDVVVMIFAFIGALVPLVGLGMLVHLVYQTNKSVHHLELKIVEMNREMTNIKKEMISSSAIEKKS</sequence>
<dbReference type="AlphaFoldDB" id="A0A926NHW2"/>
<accession>A0A926NHW2</accession>
<keyword evidence="1" id="KW-1133">Transmembrane helix</keyword>
<proteinExistence type="predicted"/>
<comment type="caution">
    <text evidence="2">The sequence shown here is derived from an EMBL/GenBank/DDBJ whole genome shotgun (WGS) entry which is preliminary data.</text>
</comment>
<evidence type="ECO:0000313" key="2">
    <source>
        <dbReference type="EMBL" id="MBD1373578.1"/>
    </source>
</evidence>
<name>A0A926NHW2_9BACL</name>